<feature type="compositionally biased region" description="Basic and acidic residues" evidence="1">
    <location>
        <begin position="38"/>
        <end position="54"/>
    </location>
</feature>
<keyword evidence="4" id="KW-1185">Reference proteome</keyword>
<evidence type="ECO:0000259" key="2">
    <source>
        <dbReference type="Pfam" id="PF22938"/>
    </source>
</evidence>
<feature type="domain" description="Integrase p58-like C-terminal" evidence="2">
    <location>
        <begin position="2"/>
        <end position="33"/>
    </location>
</feature>
<dbReference type="InterPro" id="IPR054465">
    <property type="entry name" value="Integrase_p58-like_C"/>
</dbReference>
<dbReference type="Pfam" id="PF22938">
    <property type="entry name" value="Integrase_p58_C"/>
    <property type="match status" value="1"/>
</dbReference>
<name>A0ABY6KIL9_9ARAC</name>
<dbReference type="EMBL" id="CP092868">
    <property type="protein sequence ID" value="UYV68691.1"/>
    <property type="molecule type" value="Genomic_DNA"/>
</dbReference>
<reference evidence="3 4" key="1">
    <citation type="submission" date="2022-01" db="EMBL/GenBank/DDBJ databases">
        <title>A chromosomal length assembly of Cordylochernes scorpioides.</title>
        <authorList>
            <person name="Zeh D."/>
            <person name="Zeh J."/>
        </authorList>
    </citation>
    <scope>NUCLEOTIDE SEQUENCE [LARGE SCALE GENOMIC DNA]</scope>
    <source>
        <strain evidence="3">IN4F17</strain>
        <tissue evidence="3">Whole Body</tissue>
    </source>
</reference>
<gene>
    <name evidence="3" type="ORF">LAZ67_6000455</name>
</gene>
<evidence type="ECO:0000313" key="3">
    <source>
        <dbReference type="EMBL" id="UYV68691.1"/>
    </source>
</evidence>
<proteinExistence type="predicted"/>
<accession>A0ABY6KIL9</accession>
<protein>
    <recommendedName>
        <fullName evidence="2">Integrase p58-like C-terminal domain-containing protein</fullName>
    </recommendedName>
</protein>
<sequence length="97" mass="11065">MKISDVTYEVEAVCEQGRRQKKRDTVHILRMKPYYDPSRQEDSSSHDNHGHDNHGLAVRRPSSGFHPEAMTGVTTIYKYHLGLELGNASHHIDLPTL</sequence>
<organism evidence="3 4">
    <name type="scientific">Cordylochernes scorpioides</name>
    <dbReference type="NCBI Taxonomy" id="51811"/>
    <lineage>
        <taxon>Eukaryota</taxon>
        <taxon>Metazoa</taxon>
        <taxon>Ecdysozoa</taxon>
        <taxon>Arthropoda</taxon>
        <taxon>Chelicerata</taxon>
        <taxon>Arachnida</taxon>
        <taxon>Pseudoscorpiones</taxon>
        <taxon>Cheliferoidea</taxon>
        <taxon>Chernetidae</taxon>
        <taxon>Cordylochernes</taxon>
    </lineage>
</organism>
<feature type="region of interest" description="Disordered" evidence="1">
    <location>
        <begin position="33"/>
        <end position="67"/>
    </location>
</feature>
<evidence type="ECO:0000256" key="1">
    <source>
        <dbReference type="SAM" id="MobiDB-lite"/>
    </source>
</evidence>
<evidence type="ECO:0000313" key="4">
    <source>
        <dbReference type="Proteomes" id="UP001235939"/>
    </source>
</evidence>
<dbReference type="Proteomes" id="UP001235939">
    <property type="component" value="Chromosome 06"/>
</dbReference>